<name>F7AA68_CIOIN</name>
<reference evidence="3" key="1">
    <citation type="journal article" date="2002" name="Science">
        <title>The draft genome of Ciona intestinalis: insights into chordate and vertebrate origins.</title>
        <authorList>
            <person name="Dehal P."/>
            <person name="Satou Y."/>
            <person name="Campbell R.K."/>
            <person name="Chapman J."/>
            <person name="Degnan B."/>
            <person name="De Tomaso A."/>
            <person name="Davidson B."/>
            <person name="Di Gregorio A."/>
            <person name="Gelpke M."/>
            <person name="Goodstein D.M."/>
            <person name="Harafuji N."/>
            <person name="Hastings K.E."/>
            <person name="Ho I."/>
            <person name="Hotta K."/>
            <person name="Huang W."/>
            <person name="Kawashima T."/>
            <person name="Lemaire P."/>
            <person name="Martinez D."/>
            <person name="Meinertzhagen I.A."/>
            <person name="Necula S."/>
            <person name="Nonaka M."/>
            <person name="Putnam N."/>
            <person name="Rash S."/>
            <person name="Saiga H."/>
            <person name="Satake M."/>
            <person name="Terry A."/>
            <person name="Yamada L."/>
            <person name="Wang H.G."/>
            <person name="Awazu S."/>
            <person name="Azumi K."/>
            <person name="Boore J."/>
            <person name="Branno M."/>
            <person name="Chin-Bow S."/>
            <person name="DeSantis R."/>
            <person name="Doyle S."/>
            <person name="Francino P."/>
            <person name="Keys D.N."/>
            <person name="Haga S."/>
            <person name="Hayashi H."/>
            <person name="Hino K."/>
            <person name="Imai K.S."/>
            <person name="Inaba K."/>
            <person name="Kano S."/>
            <person name="Kobayashi K."/>
            <person name="Kobayashi M."/>
            <person name="Lee B.I."/>
            <person name="Makabe K.W."/>
            <person name="Manohar C."/>
            <person name="Matassi G."/>
            <person name="Medina M."/>
            <person name="Mochizuki Y."/>
            <person name="Mount S."/>
            <person name="Morishita T."/>
            <person name="Miura S."/>
            <person name="Nakayama A."/>
            <person name="Nishizaka S."/>
            <person name="Nomoto H."/>
            <person name="Ohta F."/>
            <person name="Oishi K."/>
            <person name="Rigoutsos I."/>
            <person name="Sano M."/>
            <person name="Sasaki A."/>
            <person name="Sasakura Y."/>
            <person name="Shoguchi E."/>
            <person name="Shin-i T."/>
            <person name="Spagnuolo A."/>
            <person name="Stainier D."/>
            <person name="Suzuki M.M."/>
            <person name="Tassy O."/>
            <person name="Takatori N."/>
            <person name="Tokuoka M."/>
            <person name="Yagi K."/>
            <person name="Yoshizaki F."/>
            <person name="Wada S."/>
            <person name="Zhang C."/>
            <person name="Hyatt P.D."/>
            <person name="Larimer F."/>
            <person name="Detter C."/>
            <person name="Doggett N."/>
            <person name="Glavina T."/>
            <person name="Hawkins T."/>
            <person name="Richardson P."/>
            <person name="Lucas S."/>
            <person name="Kohara Y."/>
            <person name="Levine M."/>
            <person name="Satoh N."/>
            <person name="Rokhsar D.S."/>
        </authorList>
    </citation>
    <scope>NUCLEOTIDE SEQUENCE [LARGE SCALE GENOMIC DNA]</scope>
</reference>
<dbReference type="PANTHER" id="PTHR15510:SF5">
    <property type="entry name" value="SPERM-ASSOCIATED ANTIGEN 8"/>
    <property type="match status" value="1"/>
</dbReference>
<accession>A0A1W2W1F3</accession>
<dbReference type="PANTHER" id="PTHR15510">
    <property type="entry name" value="SPERM-ASSOCIATED ANTIGEN 8"/>
    <property type="match status" value="1"/>
</dbReference>
<dbReference type="GeneTree" id="ENSGT00640000091617"/>
<dbReference type="Pfam" id="PF22584">
    <property type="entry name" value="CFAP143"/>
    <property type="match status" value="1"/>
</dbReference>
<accession>F7AA68</accession>
<dbReference type="STRING" id="7719.ENSCINP00000016212"/>
<evidence type="ECO:0000256" key="1">
    <source>
        <dbReference type="SAM" id="MobiDB-lite"/>
    </source>
</evidence>
<dbReference type="EMBL" id="EAAA01001913">
    <property type="status" value="NOT_ANNOTATED_CDS"/>
    <property type="molecule type" value="Genomic_DNA"/>
</dbReference>
<keyword evidence="3" id="KW-1185">Reference proteome</keyword>
<dbReference type="KEGG" id="cin:100177416"/>
<evidence type="ECO:0000313" key="3">
    <source>
        <dbReference type="Proteomes" id="UP000008144"/>
    </source>
</evidence>
<feature type="compositionally biased region" description="Basic and acidic residues" evidence="1">
    <location>
        <begin position="188"/>
        <end position="201"/>
    </location>
</feature>
<dbReference type="GO" id="GO:0045944">
    <property type="term" value="P:positive regulation of transcription by RNA polymerase II"/>
    <property type="evidence" value="ECO:0000318"/>
    <property type="project" value="GO_Central"/>
</dbReference>
<reference evidence="2" key="3">
    <citation type="submission" date="2025-08" db="UniProtKB">
        <authorList>
            <consortium name="Ensembl"/>
        </authorList>
    </citation>
    <scope>IDENTIFICATION</scope>
</reference>
<dbReference type="InterPro" id="IPR026124">
    <property type="entry name" value="Sperm-assoc_Ag8"/>
</dbReference>
<dbReference type="Proteomes" id="UP000008144">
    <property type="component" value="Chromosome 4"/>
</dbReference>
<dbReference type="Ensembl" id="ENSCINT00000016212.3">
    <property type="protein sequence ID" value="ENSCINP00000016212.3"/>
    <property type="gene ID" value="ENSCING00000007919.3"/>
</dbReference>
<evidence type="ECO:0000313" key="2">
    <source>
        <dbReference type="Ensembl" id="ENSCINP00000016212.3"/>
    </source>
</evidence>
<dbReference type="RefSeq" id="XP_002121318.1">
    <property type="nucleotide sequence ID" value="XM_002121282.4"/>
</dbReference>
<dbReference type="InParanoid" id="F7AA68"/>
<dbReference type="OMA" id="EYCSTTQ"/>
<dbReference type="GO" id="GO:0005737">
    <property type="term" value="C:cytoplasm"/>
    <property type="evidence" value="ECO:0000318"/>
    <property type="project" value="GO_Central"/>
</dbReference>
<dbReference type="AlphaFoldDB" id="F7AA68"/>
<protein>
    <submittedName>
        <fullName evidence="2">Sperm-associated antigen 8-like</fullName>
    </submittedName>
</protein>
<organism evidence="2 3">
    <name type="scientific">Ciona intestinalis</name>
    <name type="common">Transparent sea squirt</name>
    <name type="synonym">Ascidia intestinalis</name>
    <dbReference type="NCBI Taxonomy" id="7719"/>
    <lineage>
        <taxon>Eukaryota</taxon>
        <taxon>Metazoa</taxon>
        <taxon>Chordata</taxon>
        <taxon>Tunicata</taxon>
        <taxon>Ascidiacea</taxon>
        <taxon>Phlebobranchia</taxon>
        <taxon>Cionidae</taxon>
        <taxon>Ciona</taxon>
    </lineage>
</organism>
<dbReference type="HOGENOM" id="CLU_118848_0_0_1"/>
<reference evidence="2" key="2">
    <citation type="journal article" date="2008" name="Genome Biol.">
        <title>Improved genome assembly and evidence-based global gene model set for the chordate Ciona intestinalis: new insight into intron and operon populations.</title>
        <authorList>
            <person name="Satou Y."/>
            <person name="Mineta K."/>
            <person name="Ogasawara M."/>
            <person name="Sasakura Y."/>
            <person name="Shoguchi E."/>
            <person name="Ueno K."/>
            <person name="Yamada L."/>
            <person name="Matsumoto J."/>
            <person name="Wasserscheid J."/>
            <person name="Dewar K."/>
            <person name="Wiley G.B."/>
            <person name="Macmil S.L."/>
            <person name="Roe B.A."/>
            <person name="Zeller R.W."/>
            <person name="Hastings K.E."/>
            <person name="Lemaire P."/>
            <person name="Lindquist E."/>
            <person name="Endo T."/>
            <person name="Hotta K."/>
            <person name="Inaba K."/>
        </authorList>
    </citation>
    <scope>NUCLEOTIDE SEQUENCE [LARGE SCALE GENOMIC DNA]</scope>
    <source>
        <strain evidence="2">wild type</strain>
    </source>
</reference>
<dbReference type="GO" id="GO:0005634">
    <property type="term" value="C:nucleus"/>
    <property type="evidence" value="ECO:0000318"/>
    <property type="project" value="GO_Central"/>
</dbReference>
<sequence length="201" mass="23224">MSLFEGRNEIRFNNSGGKCLLENWVEERATASLEPTDVNSECTSSAQLHRHGHKGLLTLSLDANAEKLTTVRESYQKPKFPEVRTRGKKEEMIERMLYNKVGEETHREFNPPPPPMEYVTIKQQDFDKPDFKSTVPPPTKDHNVNTDQCVTYWSTHTNKIHGVSQVKTRDTPFKKNTAFSKPISEYLDQTKPHDEEQYPNM</sequence>
<feature type="region of interest" description="Disordered" evidence="1">
    <location>
        <begin position="173"/>
        <end position="201"/>
    </location>
</feature>
<reference evidence="2" key="4">
    <citation type="submission" date="2025-09" db="UniProtKB">
        <authorList>
            <consortium name="Ensembl"/>
        </authorList>
    </citation>
    <scope>IDENTIFICATION</scope>
</reference>
<gene>
    <name evidence="2" type="primary">LOC100177416</name>
</gene>
<dbReference type="OrthoDB" id="2120499at2759"/>
<dbReference type="GeneID" id="100177416"/>
<proteinExistence type="predicted"/>
<dbReference type="GO" id="GO:0008017">
    <property type="term" value="F:microtubule binding"/>
    <property type="evidence" value="ECO:0007669"/>
    <property type="project" value="InterPro"/>
</dbReference>